<keyword evidence="1" id="KW-0805">Transcription regulation</keyword>
<dbReference type="PROSITE" id="PS51118">
    <property type="entry name" value="HTH_HXLR"/>
    <property type="match status" value="1"/>
</dbReference>
<evidence type="ECO:0000256" key="3">
    <source>
        <dbReference type="ARBA" id="ARBA00023163"/>
    </source>
</evidence>
<dbReference type="Gene3D" id="1.10.10.10">
    <property type="entry name" value="Winged helix-like DNA-binding domain superfamily/Winged helix DNA-binding domain"/>
    <property type="match status" value="1"/>
</dbReference>
<dbReference type="Pfam" id="PF01638">
    <property type="entry name" value="HxlR"/>
    <property type="match status" value="1"/>
</dbReference>
<sequence>MAHQTVRTWDADLVPSPAGRTDRPDPGCPVETALAAITGRWTTLVLRDLMHGPLTYSALRASLPQISDKVLTERLAVLRDRGLVRRDRRPGFPSQVTYALTDAGEQLRPLLIELYRTGERLLRR</sequence>
<protein>
    <submittedName>
        <fullName evidence="6">Winged helix-turn-helix transcriptional regulator</fullName>
    </submittedName>
</protein>
<dbReference type="EMBL" id="JBHMBK010000013">
    <property type="protein sequence ID" value="MFB9686321.1"/>
    <property type="molecule type" value="Genomic_DNA"/>
</dbReference>
<feature type="domain" description="HTH hxlR-type" evidence="5">
    <location>
        <begin position="28"/>
        <end position="124"/>
    </location>
</feature>
<feature type="region of interest" description="Disordered" evidence="4">
    <location>
        <begin position="1"/>
        <end position="27"/>
    </location>
</feature>
<keyword evidence="2" id="KW-0238">DNA-binding</keyword>
<dbReference type="InterPro" id="IPR036390">
    <property type="entry name" value="WH_DNA-bd_sf"/>
</dbReference>
<evidence type="ECO:0000256" key="2">
    <source>
        <dbReference type="ARBA" id="ARBA00023125"/>
    </source>
</evidence>
<keyword evidence="7" id="KW-1185">Reference proteome</keyword>
<evidence type="ECO:0000313" key="7">
    <source>
        <dbReference type="Proteomes" id="UP001589535"/>
    </source>
</evidence>
<evidence type="ECO:0000313" key="6">
    <source>
        <dbReference type="EMBL" id="MFB9686321.1"/>
    </source>
</evidence>
<dbReference type="RefSeq" id="WP_378195311.1">
    <property type="nucleotide sequence ID" value="NZ_JBHMBK010000013.1"/>
</dbReference>
<keyword evidence="3" id="KW-0804">Transcription</keyword>
<proteinExistence type="predicted"/>
<accession>A0ABV5U5E0</accession>
<dbReference type="Proteomes" id="UP001589535">
    <property type="component" value="Unassembled WGS sequence"/>
</dbReference>
<dbReference type="InterPro" id="IPR002577">
    <property type="entry name" value="HTH_HxlR"/>
</dbReference>
<comment type="caution">
    <text evidence="6">The sequence shown here is derived from an EMBL/GenBank/DDBJ whole genome shotgun (WGS) entry which is preliminary data.</text>
</comment>
<name>A0ABV5U5E0_9PSEU</name>
<dbReference type="InterPro" id="IPR036388">
    <property type="entry name" value="WH-like_DNA-bd_sf"/>
</dbReference>
<reference evidence="6 7" key="1">
    <citation type="submission" date="2024-09" db="EMBL/GenBank/DDBJ databases">
        <authorList>
            <person name="Sun Q."/>
            <person name="Mori K."/>
        </authorList>
    </citation>
    <scope>NUCLEOTIDE SEQUENCE [LARGE SCALE GENOMIC DNA]</scope>
    <source>
        <strain evidence="6 7">JCM 13852</strain>
    </source>
</reference>
<organism evidence="6 7">
    <name type="scientific">Amycolatopsis plumensis</name>
    <dbReference type="NCBI Taxonomy" id="236508"/>
    <lineage>
        <taxon>Bacteria</taxon>
        <taxon>Bacillati</taxon>
        <taxon>Actinomycetota</taxon>
        <taxon>Actinomycetes</taxon>
        <taxon>Pseudonocardiales</taxon>
        <taxon>Pseudonocardiaceae</taxon>
        <taxon>Amycolatopsis</taxon>
    </lineage>
</organism>
<dbReference type="PANTHER" id="PTHR33204">
    <property type="entry name" value="TRANSCRIPTIONAL REGULATOR, MARR FAMILY"/>
    <property type="match status" value="1"/>
</dbReference>
<dbReference type="PANTHER" id="PTHR33204:SF37">
    <property type="entry name" value="HTH-TYPE TRANSCRIPTIONAL REGULATOR YODB"/>
    <property type="match status" value="1"/>
</dbReference>
<dbReference type="SUPFAM" id="SSF46785">
    <property type="entry name" value="Winged helix' DNA-binding domain"/>
    <property type="match status" value="1"/>
</dbReference>
<gene>
    <name evidence="6" type="ORF">ACFFTO_19155</name>
</gene>
<evidence type="ECO:0000256" key="4">
    <source>
        <dbReference type="SAM" id="MobiDB-lite"/>
    </source>
</evidence>
<evidence type="ECO:0000256" key="1">
    <source>
        <dbReference type="ARBA" id="ARBA00023015"/>
    </source>
</evidence>
<evidence type="ECO:0000259" key="5">
    <source>
        <dbReference type="PROSITE" id="PS51118"/>
    </source>
</evidence>